<dbReference type="EMBL" id="JAJAGO010000010">
    <property type="protein sequence ID" value="MCT2592524.1"/>
    <property type="molecule type" value="Genomic_DNA"/>
</dbReference>
<dbReference type="PANTHER" id="PTHR35526">
    <property type="entry name" value="ANTI-SIGMA-F FACTOR RSBW-RELATED"/>
    <property type="match status" value="1"/>
</dbReference>
<proteinExistence type="predicted"/>
<dbReference type="Proteomes" id="UP001156389">
    <property type="component" value="Unassembled WGS sequence"/>
</dbReference>
<feature type="domain" description="Histidine kinase/HSP90-like ATPase" evidence="2">
    <location>
        <begin position="4"/>
        <end position="122"/>
    </location>
</feature>
<gene>
    <name evidence="3" type="ORF">LHJ74_21875</name>
</gene>
<evidence type="ECO:0000259" key="2">
    <source>
        <dbReference type="Pfam" id="PF13581"/>
    </source>
</evidence>
<keyword evidence="3" id="KW-0067">ATP-binding</keyword>
<name>A0ABT2JZ49_9ACTN</name>
<evidence type="ECO:0000313" key="3">
    <source>
        <dbReference type="EMBL" id="MCT2592524.1"/>
    </source>
</evidence>
<reference evidence="3 4" key="1">
    <citation type="submission" date="2021-10" db="EMBL/GenBank/DDBJ databases">
        <title>Streptomyces gossypii sp. nov., isolated from soil collected from cotton field.</title>
        <authorList>
            <person name="Ge X."/>
            <person name="Chen X."/>
            <person name="Liu W."/>
        </authorList>
    </citation>
    <scope>NUCLEOTIDE SEQUENCE [LARGE SCALE GENOMIC DNA]</scope>
    <source>
        <strain evidence="3 4">N2-109</strain>
    </source>
</reference>
<accession>A0ABT2JZ49</accession>
<keyword evidence="1" id="KW-0418">Kinase</keyword>
<dbReference type="RefSeq" id="WP_260219848.1">
    <property type="nucleotide sequence ID" value="NZ_JAJAGO010000010.1"/>
</dbReference>
<keyword evidence="1" id="KW-0723">Serine/threonine-protein kinase</keyword>
<comment type="caution">
    <text evidence="3">The sequence shown here is derived from an EMBL/GenBank/DDBJ whole genome shotgun (WGS) entry which is preliminary data.</text>
</comment>
<dbReference type="GO" id="GO:0005524">
    <property type="term" value="F:ATP binding"/>
    <property type="evidence" value="ECO:0007669"/>
    <property type="project" value="UniProtKB-KW"/>
</dbReference>
<dbReference type="CDD" id="cd16936">
    <property type="entry name" value="HATPase_RsbW-like"/>
    <property type="match status" value="1"/>
</dbReference>
<sequence>MRFSSTRRGARLARHLAADRLDALGLPYDSVPTRTVELIVGELCANAVRHGCVSGRDFELQIAVLHSVIRIDVSDARHEQYPPTTAELPPAHAESGYGLLLVSTLATRWGTHPRTPIGKTVWAEVDLSPGAPTCASVNR</sequence>
<protein>
    <submittedName>
        <fullName evidence="3">ATP-binding protein</fullName>
    </submittedName>
</protein>
<dbReference type="InterPro" id="IPR050267">
    <property type="entry name" value="Anti-sigma-factor_SerPK"/>
</dbReference>
<dbReference type="Gene3D" id="3.30.565.10">
    <property type="entry name" value="Histidine kinase-like ATPase, C-terminal domain"/>
    <property type="match status" value="1"/>
</dbReference>
<keyword evidence="4" id="KW-1185">Reference proteome</keyword>
<evidence type="ECO:0000313" key="4">
    <source>
        <dbReference type="Proteomes" id="UP001156389"/>
    </source>
</evidence>
<keyword evidence="1" id="KW-0808">Transferase</keyword>
<dbReference type="SUPFAM" id="SSF55874">
    <property type="entry name" value="ATPase domain of HSP90 chaperone/DNA topoisomerase II/histidine kinase"/>
    <property type="match status" value="1"/>
</dbReference>
<keyword evidence="3" id="KW-0547">Nucleotide-binding</keyword>
<dbReference type="InterPro" id="IPR003594">
    <property type="entry name" value="HATPase_dom"/>
</dbReference>
<dbReference type="Pfam" id="PF13581">
    <property type="entry name" value="HATPase_c_2"/>
    <property type="match status" value="1"/>
</dbReference>
<dbReference type="PANTHER" id="PTHR35526:SF3">
    <property type="entry name" value="ANTI-SIGMA-F FACTOR RSBW"/>
    <property type="match status" value="1"/>
</dbReference>
<dbReference type="InterPro" id="IPR036890">
    <property type="entry name" value="HATPase_C_sf"/>
</dbReference>
<evidence type="ECO:0000256" key="1">
    <source>
        <dbReference type="ARBA" id="ARBA00022527"/>
    </source>
</evidence>
<organism evidence="3 4">
    <name type="scientific">Streptomyces gossypii</name>
    <dbReference type="NCBI Taxonomy" id="2883101"/>
    <lineage>
        <taxon>Bacteria</taxon>
        <taxon>Bacillati</taxon>
        <taxon>Actinomycetota</taxon>
        <taxon>Actinomycetes</taxon>
        <taxon>Kitasatosporales</taxon>
        <taxon>Streptomycetaceae</taxon>
        <taxon>Streptomyces</taxon>
    </lineage>
</organism>